<organism evidence="2 3">
    <name type="scientific">Diversispora eburnea</name>
    <dbReference type="NCBI Taxonomy" id="1213867"/>
    <lineage>
        <taxon>Eukaryota</taxon>
        <taxon>Fungi</taxon>
        <taxon>Fungi incertae sedis</taxon>
        <taxon>Mucoromycota</taxon>
        <taxon>Glomeromycotina</taxon>
        <taxon>Glomeromycetes</taxon>
        <taxon>Diversisporales</taxon>
        <taxon>Diversisporaceae</taxon>
        <taxon>Diversispora</taxon>
    </lineage>
</organism>
<dbReference type="AlphaFoldDB" id="A0A9N8ZUW7"/>
<gene>
    <name evidence="2" type="ORF">DEBURN_LOCUS5076</name>
</gene>
<evidence type="ECO:0000256" key="1">
    <source>
        <dbReference type="SAM" id="MobiDB-lite"/>
    </source>
</evidence>
<protein>
    <submittedName>
        <fullName evidence="2">11651_t:CDS:1</fullName>
    </submittedName>
</protein>
<keyword evidence="3" id="KW-1185">Reference proteome</keyword>
<dbReference type="EMBL" id="CAJVPK010000428">
    <property type="protein sequence ID" value="CAG8509024.1"/>
    <property type="molecule type" value="Genomic_DNA"/>
</dbReference>
<dbReference type="Proteomes" id="UP000789706">
    <property type="component" value="Unassembled WGS sequence"/>
</dbReference>
<comment type="caution">
    <text evidence="2">The sequence shown here is derived from an EMBL/GenBank/DDBJ whole genome shotgun (WGS) entry which is preliminary data.</text>
</comment>
<dbReference type="OrthoDB" id="10657561at2759"/>
<evidence type="ECO:0000313" key="3">
    <source>
        <dbReference type="Proteomes" id="UP000789706"/>
    </source>
</evidence>
<feature type="compositionally biased region" description="Low complexity" evidence="1">
    <location>
        <begin position="119"/>
        <end position="134"/>
    </location>
</feature>
<sequence length="181" mass="20564">MSSVTTFNSSSSFSSPKEIRYDFALGELNKILFCIDKKKKIPKKETKDRFEYYKQLILKNKSLSSEEKIYLINLLKETVDYLKITSNTTSHTVTTTNDAINSTVTTTNGTINNTINNIDTTSTNTKNNDKTTTSGGDGPYFQWDSEHKKLIRLGSENVILKNLKNNNNNDSKNSNEDWLLK</sequence>
<accession>A0A9N8ZUW7</accession>
<name>A0A9N8ZUW7_9GLOM</name>
<evidence type="ECO:0000313" key="2">
    <source>
        <dbReference type="EMBL" id="CAG8509024.1"/>
    </source>
</evidence>
<proteinExistence type="predicted"/>
<reference evidence="2" key="1">
    <citation type="submission" date="2021-06" db="EMBL/GenBank/DDBJ databases">
        <authorList>
            <person name="Kallberg Y."/>
            <person name="Tangrot J."/>
            <person name="Rosling A."/>
        </authorList>
    </citation>
    <scope>NUCLEOTIDE SEQUENCE</scope>
    <source>
        <strain evidence="2">AZ414A</strain>
    </source>
</reference>
<feature type="region of interest" description="Disordered" evidence="1">
    <location>
        <begin position="119"/>
        <end position="139"/>
    </location>
</feature>